<proteinExistence type="predicted"/>
<dbReference type="SUPFAM" id="SSF51735">
    <property type="entry name" value="NAD(P)-binding Rossmann-fold domains"/>
    <property type="match status" value="1"/>
</dbReference>
<keyword evidence="1" id="KW-0521">NADP</keyword>
<evidence type="ECO:0000256" key="1">
    <source>
        <dbReference type="ARBA" id="ARBA00022857"/>
    </source>
</evidence>
<evidence type="ECO:0000256" key="2">
    <source>
        <dbReference type="ARBA" id="ARBA00023002"/>
    </source>
</evidence>
<evidence type="ECO:0000313" key="4">
    <source>
        <dbReference type="EMBL" id="KAJ9144512.1"/>
    </source>
</evidence>
<gene>
    <name evidence="4" type="ORF">NKR23_g5738</name>
</gene>
<evidence type="ECO:0000259" key="3">
    <source>
        <dbReference type="Pfam" id="PF05368"/>
    </source>
</evidence>
<dbReference type="EMBL" id="JANBVO010000016">
    <property type="protein sequence ID" value="KAJ9144512.1"/>
    <property type="molecule type" value="Genomic_DNA"/>
</dbReference>
<dbReference type="AlphaFoldDB" id="A0AA38RF03"/>
<dbReference type="Gene3D" id="3.90.25.10">
    <property type="entry name" value="UDP-galactose 4-epimerase, domain 1"/>
    <property type="match status" value="1"/>
</dbReference>
<sequence>MAPNYAKDQPAGFTNRIERVAIVGAGGQQGKFITEELLKTGKHTITALTRKESKHVIPAGVKVVHIDYNDEATLVAALQGQQFLVITMSVHAPPDQQSKLIQAAAKAGVDYIMPNGYGGDMRCESLMRDSPLGNAILKTTAEIEKTGKSWISLVCSLWYEYSLACGPEWFGFDFKTKNLTFYDDGNTRINTTTWRQCGRAVAALIGLKELPDDENDKSPTVRTWANQPLYVSSFLISQRDMFESWKRITGDTDADWMIEYQNSEKRRAEGLERLKAGDRRGLAVASFVRVFYPNGDGNYEGKYGLANDALGLPKEDLDEATKLAKKMIDAGYDPRNRG</sequence>
<dbReference type="InterPro" id="IPR051609">
    <property type="entry name" value="NmrA/Isoflavone_reductase-like"/>
</dbReference>
<dbReference type="InterPro" id="IPR008030">
    <property type="entry name" value="NmrA-like"/>
</dbReference>
<dbReference type="InterPro" id="IPR036291">
    <property type="entry name" value="NAD(P)-bd_dom_sf"/>
</dbReference>
<organism evidence="4 5">
    <name type="scientific">Pleurostoma richardsiae</name>
    <dbReference type="NCBI Taxonomy" id="41990"/>
    <lineage>
        <taxon>Eukaryota</taxon>
        <taxon>Fungi</taxon>
        <taxon>Dikarya</taxon>
        <taxon>Ascomycota</taxon>
        <taxon>Pezizomycotina</taxon>
        <taxon>Sordariomycetes</taxon>
        <taxon>Sordariomycetidae</taxon>
        <taxon>Calosphaeriales</taxon>
        <taxon>Pleurostomataceae</taxon>
        <taxon>Pleurostoma</taxon>
    </lineage>
</organism>
<dbReference type="CDD" id="cd05259">
    <property type="entry name" value="PCBER_SDR_a"/>
    <property type="match status" value="1"/>
</dbReference>
<accession>A0AA38RF03</accession>
<reference evidence="4" key="1">
    <citation type="submission" date="2022-07" db="EMBL/GenBank/DDBJ databases">
        <title>Fungi with potential for degradation of polypropylene.</title>
        <authorList>
            <person name="Gostincar C."/>
        </authorList>
    </citation>
    <scope>NUCLEOTIDE SEQUENCE</scope>
    <source>
        <strain evidence="4">EXF-13308</strain>
    </source>
</reference>
<dbReference type="Gene3D" id="3.40.50.720">
    <property type="entry name" value="NAD(P)-binding Rossmann-like Domain"/>
    <property type="match status" value="1"/>
</dbReference>
<feature type="domain" description="NmrA-like" evidence="3">
    <location>
        <begin position="19"/>
        <end position="124"/>
    </location>
</feature>
<dbReference type="PANTHER" id="PTHR47706">
    <property type="entry name" value="NMRA-LIKE FAMILY PROTEIN"/>
    <property type="match status" value="1"/>
</dbReference>
<dbReference type="GO" id="GO:0016491">
    <property type="term" value="F:oxidoreductase activity"/>
    <property type="evidence" value="ECO:0007669"/>
    <property type="project" value="UniProtKB-KW"/>
</dbReference>
<keyword evidence="5" id="KW-1185">Reference proteome</keyword>
<dbReference type="PANTHER" id="PTHR47706:SF7">
    <property type="entry name" value="CIPA-LIKE, PUTATIVE (AFU_ORTHOLOGUE AFUA_1G01630)-RELATED"/>
    <property type="match status" value="1"/>
</dbReference>
<comment type="caution">
    <text evidence="4">The sequence shown here is derived from an EMBL/GenBank/DDBJ whole genome shotgun (WGS) entry which is preliminary data.</text>
</comment>
<keyword evidence="2" id="KW-0560">Oxidoreductase</keyword>
<dbReference type="Pfam" id="PF05368">
    <property type="entry name" value="NmrA"/>
    <property type="match status" value="1"/>
</dbReference>
<dbReference type="InterPro" id="IPR045312">
    <property type="entry name" value="PCBER-like"/>
</dbReference>
<dbReference type="Proteomes" id="UP001174694">
    <property type="component" value="Unassembled WGS sequence"/>
</dbReference>
<evidence type="ECO:0000313" key="5">
    <source>
        <dbReference type="Proteomes" id="UP001174694"/>
    </source>
</evidence>
<name>A0AA38RF03_9PEZI</name>
<protein>
    <submittedName>
        <fullName evidence="4">Oxidoreductase CipA</fullName>
    </submittedName>
</protein>